<protein>
    <recommendedName>
        <fullName evidence="5">DUF4190 domain-containing protein</fullName>
    </recommendedName>
</protein>
<feature type="transmembrane region" description="Helical" evidence="2">
    <location>
        <begin position="126"/>
        <end position="146"/>
    </location>
</feature>
<reference evidence="3" key="1">
    <citation type="journal article" date="2014" name="Int. J. Syst. Evol. Microbiol.">
        <title>Complete genome sequence of Corynebacterium casei LMG S-19264T (=DSM 44701T), isolated from a smear-ripened cheese.</title>
        <authorList>
            <consortium name="US DOE Joint Genome Institute (JGI-PGF)"/>
            <person name="Walter F."/>
            <person name="Albersmeier A."/>
            <person name="Kalinowski J."/>
            <person name="Ruckert C."/>
        </authorList>
    </citation>
    <scope>NUCLEOTIDE SEQUENCE</scope>
    <source>
        <strain evidence="3">CGMCC 1.6333</strain>
    </source>
</reference>
<dbReference type="Proteomes" id="UP000618460">
    <property type="component" value="Unassembled WGS sequence"/>
</dbReference>
<dbReference type="RefSeq" id="WP_229666674.1">
    <property type="nucleotide sequence ID" value="NZ_BMLG01000007.1"/>
</dbReference>
<feature type="transmembrane region" description="Helical" evidence="2">
    <location>
        <begin position="89"/>
        <end position="119"/>
    </location>
</feature>
<dbReference type="InterPro" id="IPR055338">
    <property type="entry name" value="YqfX-like"/>
</dbReference>
<sequence>MDEMQSFDENEQIEDAPKFDGEADLDADQVGFGQQGAQRNPPIIAGYTNYPTAEEDDEVEFAQELTANEFSQADVNESDTAEVDVKSGFGWFAVVLSIVSFFMMPVILSGAGIVLGFVAKSRGANTLGNTAIIAGAISMIITLFIVPMV</sequence>
<evidence type="ECO:0000256" key="2">
    <source>
        <dbReference type="SAM" id="Phobius"/>
    </source>
</evidence>
<evidence type="ECO:0000256" key="1">
    <source>
        <dbReference type="SAM" id="MobiDB-lite"/>
    </source>
</evidence>
<dbReference type="PANTHER" id="PTHR40040">
    <property type="entry name" value="SMALL HYDROPHOBIC PROTEIN-RELATED"/>
    <property type="match status" value="1"/>
</dbReference>
<feature type="compositionally biased region" description="Acidic residues" evidence="1">
    <location>
        <begin position="1"/>
        <end position="14"/>
    </location>
</feature>
<keyword evidence="2" id="KW-1133">Transmembrane helix</keyword>
<dbReference type="AlphaFoldDB" id="A0A917TPJ9"/>
<dbReference type="PANTHER" id="PTHR40040:SF1">
    <property type="entry name" value="MEMBRANE PROTEIN"/>
    <property type="match status" value="1"/>
</dbReference>
<proteinExistence type="predicted"/>
<gene>
    <name evidence="3" type="ORF">GCM10011351_16960</name>
</gene>
<name>A0A917TPJ9_9BACI</name>
<evidence type="ECO:0000313" key="4">
    <source>
        <dbReference type="Proteomes" id="UP000618460"/>
    </source>
</evidence>
<evidence type="ECO:0000313" key="3">
    <source>
        <dbReference type="EMBL" id="GGM31421.1"/>
    </source>
</evidence>
<keyword evidence="4" id="KW-1185">Reference proteome</keyword>
<feature type="region of interest" description="Disordered" evidence="1">
    <location>
        <begin position="1"/>
        <end position="49"/>
    </location>
</feature>
<keyword evidence="2" id="KW-0812">Transmembrane</keyword>
<dbReference type="EMBL" id="BMLG01000007">
    <property type="protein sequence ID" value="GGM31421.1"/>
    <property type="molecule type" value="Genomic_DNA"/>
</dbReference>
<accession>A0A917TPJ9</accession>
<keyword evidence="2" id="KW-0472">Membrane</keyword>
<comment type="caution">
    <text evidence="3">The sequence shown here is derived from an EMBL/GenBank/DDBJ whole genome shotgun (WGS) entry which is preliminary data.</text>
</comment>
<organism evidence="3 4">
    <name type="scientific">Paraliobacillus quinghaiensis</name>
    <dbReference type="NCBI Taxonomy" id="470815"/>
    <lineage>
        <taxon>Bacteria</taxon>
        <taxon>Bacillati</taxon>
        <taxon>Bacillota</taxon>
        <taxon>Bacilli</taxon>
        <taxon>Bacillales</taxon>
        <taxon>Bacillaceae</taxon>
        <taxon>Paraliobacillus</taxon>
    </lineage>
</organism>
<reference evidence="3" key="2">
    <citation type="submission" date="2020-09" db="EMBL/GenBank/DDBJ databases">
        <authorList>
            <person name="Sun Q."/>
            <person name="Zhou Y."/>
        </authorList>
    </citation>
    <scope>NUCLEOTIDE SEQUENCE</scope>
    <source>
        <strain evidence="3">CGMCC 1.6333</strain>
    </source>
</reference>
<evidence type="ECO:0008006" key="5">
    <source>
        <dbReference type="Google" id="ProtNLM"/>
    </source>
</evidence>